<accession>A0A518AL76</accession>
<dbReference type="OrthoDB" id="9758578at2"/>
<dbReference type="Proteomes" id="UP000315750">
    <property type="component" value="Chromosome"/>
</dbReference>
<organism evidence="1 2">
    <name type="scientific">Aeoliella mucimassa</name>
    <dbReference type="NCBI Taxonomy" id="2527972"/>
    <lineage>
        <taxon>Bacteria</taxon>
        <taxon>Pseudomonadati</taxon>
        <taxon>Planctomycetota</taxon>
        <taxon>Planctomycetia</taxon>
        <taxon>Pirellulales</taxon>
        <taxon>Lacipirellulaceae</taxon>
        <taxon>Aeoliella</taxon>
    </lineage>
</organism>
<dbReference type="KEGG" id="amuc:Pan181_16660"/>
<sequence length="303" mass="32801">MFSTTVTAVAPAGSLLRKSPVLATPSSCPTDDWLREWNSPVVATAAAVGALVQSEQHGHELPETETDDEFDSAYQTDLSEVIVSSVHWLARHQQKDGGYSGIATDCSAPSNLLTTIMVRSAFQLTGAPAAYPDLVDRINQYIKRNNGLDQLRVTYGPFHNATLLARGISALTEVLDCQYLPTIPVETFPLDGNATRPVFWADRGSITPALIALGLASYHNCKPLNPLTLWRRSRAYQQVHDWLRSQQQKDGGFGDSVAVTSLVILSLASIGQTSGPIVRRGVEYLFSTLSSDGSWPPHPAAGK</sequence>
<dbReference type="Gene3D" id="1.50.10.20">
    <property type="match status" value="2"/>
</dbReference>
<proteinExistence type="predicted"/>
<evidence type="ECO:0000313" key="2">
    <source>
        <dbReference type="Proteomes" id="UP000315750"/>
    </source>
</evidence>
<dbReference type="AlphaFoldDB" id="A0A518AL76"/>
<dbReference type="InterPro" id="IPR008930">
    <property type="entry name" value="Terpenoid_cyclase/PrenylTrfase"/>
</dbReference>
<dbReference type="GO" id="GO:0016740">
    <property type="term" value="F:transferase activity"/>
    <property type="evidence" value="ECO:0007669"/>
    <property type="project" value="UniProtKB-KW"/>
</dbReference>
<keyword evidence="1" id="KW-0808">Transferase</keyword>
<gene>
    <name evidence="1" type="ORF">Pan181_16660</name>
</gene>
<dbReference type="SUPFAM" id="SSF48239">
    <property type="entry name" value="Terpenoid cyclases/Protein prenyltransferases"/>
    <property type="match status" value="1"/>
</dbReference>
<protein>
    <submittedName>
        <fullName evidence="1">Prenyltransferase and squalene oxidase repeat protein</fullName>
    </submittedName>
</protein>
<dbReference type="EMBL" id="CP036278">
    <property type="protein sequence ID" value="QDU55477.1"/>
    <property type="molecule type" value="Genomic_DNA"/>
</dbReference>
<name>A0A518AL76_9BACT</name>
<dbReference type="RefSeq" id="WP_145246332.1">
    <property type="nucleotide sequence ID" value="NZ_CP036278.1"/>
</dbReference>
<reference evidence="1 2" key="1">
    <citation type="submission" date="2019-02" db="EMBL/GenBank/DDBJ databases">
        <title>Deep-cultivation of Planctomycetes and their phenomic and genomic characterization uncovers novel biology.</title>
        <authorList>
            <person name="Wiegand S."/>
            <person name="Jogler M."/>
            <person name="Boedeker C."/>
            <person name="Pinto D."/>
            <person name="Vollmers J."/>
            <person name="Rivas-Marin E."/>
            <person name="Kohn T."/>
            <person name="Peeters S.H."/>
            <person name="Heuer A."/>
            <person name="Rast P."/>
            <person name="Oberbeckmann S."/>
            <person name="Bunk B."/>
            <person name="Jeske O."/>
            <person name="Meyerdierks A."/>
            <person name="Storesund J.E."/>
            <person name="Kallscheuer N."/>
            <person name="Luecker S."/>
            <person name="Lage O.M."/>
            <person name="Pohl T."/>
            <person name="Merkel B.J."/>
            <person name="Hornburger P."/>
            <person name="Mueller R.-W."/>
            <person name="Bruemmer F."/>
            <person name="Labrenz M."/>
            <person name="Spormann A.M."/>
            <person name="Op den Camp H."/>
            <person name="Overmann J."/>
            <person name="Amann R."/>
            <person name="Jetten M.S.M."/>
            <person name="Mascher T."/>
            <person name="Medema M.H."/>
            <person name="Devos D.P."/>
            <person name="Kaster A.-K."/>
            <person name="Ovreas L."/>
            <person name="Rohde M."/>
            <person name="Galperin M.Y."/>
            <person name="Jogler C."/>
        </authorList>
    </citation>
    <scope>NUCLEOTIDE SEQUENCE [LARGE SCALE GENOMIC DNA]</scope>
    <source>
        <strain evidence="1 2">Pan181</strain>
    </source>
</reference>
<keyword evidence="2" id="KW-1185">Reference proteome</keyword>
<evidence type="ECO:0000313" key="1">
    <source>
        <dbReference type="EMBL" id="QDU55477.1"/>
    </source>
</evidence>